<keyword evidence="2" id="KW-1185">Reference proteome</keyword>
<accession>A0AAQ3PTA1</accession>
<sequence>MFFLRRPQTVPRLPSISAAALVLSSAGSVLRCGGSLVPNSRRRLLILPEFPPSLAWKLRMLFTCHQQRTRETLTREGGTN</sequence>
<proteinExistence type="predicted"/>
<dbReference type="EMBL" id="CP144745">
    <property type="protein sequence ID" value="WVZ53503.1"/>
    <property type="molecule type" value="Genomic_DNA"/>
</dbReference>
<gene>
    <name evidence="1" type="ORF">U9M48_004434</name>
</gene>
<name>A0AAQ3PTA1_PASNO</name>
<dbReference type="AlphaFoldDB" id="A0AAQ3PTA1"/>
<reference evidence="1 2" key="1">
    <citation type="submission" date="2024-02" db="EMBL/GenBank/DDBJ databases">
        <title>High-quality chromosome-scale genome assembly of Pensacola bahiagrass (Paspalum notatum Flugge var. saurae).</title>
        <authorList>
            <person name="Vega J.M."/>
            <person name="Podio M."/>
            <person name="Orjuela J."/>
            <person name="Siena L.A."/>
            <person name="Pessino S.C."/>
            <person name="Combes M.C."/>
            <person name="Mariac C."/>
            <person name="Albertini E."/>
            <person name="Pupilli F."/>
            <person name="Ortiz J.P.A."/>
            <person name="Leblanc O."/>
        </authorList>
    </citation>
    <scope>NUCLEOTIDE SEQUENCE [LARGE SCALE GENOMIC DNA]</scope>
    <source>
        <strain evidence="1">R1</strain>
        <tissue evidence="1">Leaf</tissue>
    </source>
</reference>
<evidence type="ECO:0000313" key="2">
    <source>
        <dbReference type="Proteomes" id="UP001341281"/>
    </source>
</evidence>
<evidence type="ECO:0000313" key="1">
    <source>
        <dbReference type="EMBL" id="WVZ53503.1"/>
    </source>
</evidence>
<protein>
    <submittedName>
        <fullName evidence="1">Uncharacterized protein</fullName>
    </submittedName>
</protein>
<organism evidence="1 2">
    <name type="scientific">Paspalum notatum var. saurae</name>
    <dbReference type="NCBI Taxonomy" id="547442"/>
    <lineage>
        <taxon>Eukaryota</taxon>
        <taxon>Viridiplantae</taxon>
        <taxon>Streptophyta</taxon>
        <taxon>Embryophyta</taxon>
        <taxon>Tracheophyta</taxon>
        <taxon>Spermatophyta</taxon>
        <taxon>Magnoliopsida</taxon>
        <taxon>Liliopsida</taxon>
        <taxon>Poales</taxon>
        <taxon>Poaceae</taxon>
        <taxon>PACMAD clade</taxon>
        <taxon>Panicoideae</taxon>
        <taxon>Andropogonodae</taxon>
        <taxon>Paspaleae</taxon>
        <taxon>Paspalinae</taxon>
        <taxon>Paspalum</taxon>
    </lineage>
</organism>
<dbReference type="Proteomes" id="UP001341281">
    <property type="component" value="Chromosome 01"/>
</dbReference>